<gene>
    <name evidence="2" type="ORF">OEZ71_04585</name>
</gene>
<organism evidence="2 3">
    <name type="scientific">Albidovulum litorale</name>
    <dbReference type="NCBI Taxonomy" id="2984134"/>
    <lineage>
        <taxon>Bacteria</taxon>
        <taxon>Pseudomonadati</taxon>
        <taxon>Pseudomonadota</taxon>
        <taxon>Alphaproteobacteria</taxon>
        <taxon>Rhodobacterales</taxon>
        <taxon>Paracoccaceae</taxon>
        <taxon>Albidovulum</taxon>
    </lineage>
</organism>
<reference evidence="2 3" key="1">
    <citation type="submission" date="2022-10" db="EMBL/GenBank/DDBJ databases">
        <title>Defluviimonas sp. nov., isolated from ocean surface sediments.</title>
        <authorList>
            <person name="He W."/>
            <person name="Wang L."/>
            <person name="Zhang D.-F."/>
        </authorList>
    </citation>
    <scope>NUCLEOTIDE SEQUENCE [LARGE SCALE GENOMIC DNA]</scope>
    <source>
        <strain evidence="2 3">WL0050</strain>
    </source>
</reference>
<evidence type="ECO:0000313" key="3">
    <source>
        <dbReference type="Proteomes" id="UP001652564"/>
    </source>
</evidence>
<dbReference type="Proteomes" id="UP001652564">
    <property type="component" value="Unassembled WGS sequence"/>
</dbReference>
<keyword evidence="1" id="KW-0732">Signal</keyword>
<name>A0ABT2ZKJ4_9RHOB</name>
<comment type="caution">
    <text evidence="2">The sequence shown here is derived from an EMBL/GenBank/DDBJ whole genome shotgun (WGS) entry which is preliminary data.</text>
</comment>
<feature type="signal peptide" evidence="1">
    <location>
        <begin position="1"/>
        <end position="24"/>
    </location>
</feature>
<evidence type="ECO:0000256" key="1">
    <source>
        <dbReference type="SAM" id="SignalP"/>
    </source>
</evidence>
<keyword evidence="3" id="KW-1185">Reference proteome</keyword>
<feature type="chain" id="PRO_5045249153" evidence="1">
    <location>
        <begin position="25"/>
        <end position="105"/>
    </location>
</feature>
<sequence length="105" mass="11003">MKQQLFALSLGFGGLILATHHAFAEGRPNCAERETVVAELAGRYGETRRGIGLAANNAVMEVFASAETGTWTITVTLASGMTCLVASGQNYETLAEQLPATDKGA</sequence>
<proteinExistence type="predicted"/>
<protein>
    <submittedName>
        <fullName evidence="2">Uncharacterized protein</fullName>
    </submittedName>
</protein>
<dbReference type="EMBL" id="JAOWKZ010000001">
    <property type="protein sequence ID" value="MCV2871567.1"/>
    <property type="molecule type" value="Genomic_DNA"/>
</dbReference>
<evidence type="ECO:0000313" key="2">
    <source>
        <dbReference type="EMBL" id="MCV2871567.1"/>
    </source>
</evidence>
<accession>A0ABT2ZKJ4</accession>